<proteinExistence type="predicted"/>
<feature type="transmembrane region" description="Helical" evidence="1">
    <location>
        <begin position="225"/>
        <end position="245"/>
    </location>
</feature>
<gene>
    <name evidence="2" type="ORF">A2892_01225</name>
</gene>
<evidence type="ECO:0008006" key="4">
    <source>
        <dbReference type="Google" id="ProtNLM"/>
    </source>
</evidence>
<dbReference type="AlphaFoldDB" id="A0A1F8B9D9"/>
<protein>
    <recommendedName>
        <fullName evidence="4">Glycosyltransferase RgtA/B/C/D-like domain-containing protein</fullName>
    </recommendedName>
</protein>
<keyword evidence="1" id="KW-0812">Transmembrane</keyword>
<feature type="transmembrane region" description="Helical" evidence="1">
    <location>
        <begin position="331"/>
        <end position="348"/>
    </location>
</feature>
<accession>A0A1F8B9D9</accession>
<name>A0A1F8B9D9_9BACT</name>
<feature type="transmembrane region" description="Helical" evidence="1">
    <location>
        <begin position="7"/>
        <end position="28"/>
    </location>
</feature>
<feature type="transmembrane region" description="Helical" evidence="1">
    <location>
        <begin position="355"/>
        <end position="372"/>
    </location>
</feature>
<organism evidence="2 3">
    <name type="scientific">Candidatus Woesebacteria bacterium RIFCSPLOWO2_01_FULL_39_10b</name>
    <dbReference type="NCBI Taxonomy" id="1802517"/>
    <lineage>
        <taxon>Bacteria</taxon>
        <taxon>Candidatus Woeseibacteriota</taxon>
    </lineage>
</organism>
<feature type="transmembrane region" description="Helical" evidence="1">
    <location>
        <begin position="180"/>
        <end position="205"/>
    </location>
</feature>
<dbReference type="EMBL" id="MGHD01000003">
    <property type="protein sequence ID" value="OGM60651.1"/>
    <property type="molecule type" value="Genomic_DNA"/>
</dbReference>
<dbReference type="STRING" id="1802517.A2892_01225"/>
<evidence type="ECO:0000313" key="2">
    <source>
        <dbReference type="EMBL" id="OGM60651.1"/>
    </source>
</evidence>
<comment type="caution">
    <text evidence="2">The sequence shown here is derived from an EMBL/GenBank/DDBJ whole genome shotgun (WGS) entry which is preliminary data.</text>
</comment>
<feature type="transmembrane region" description="Helical" evidence="1">
    <location>
        <begin position="93"/>
        <end position="119"/>
    </location>
</feature>
<sequence>MGKKLRGILPILTFSLLPSFLIWLPFFLRLTTFWKIPLPQEGMATIVANYDGPLFIVVAKTFYNPELVGNFAFNLPTQYYAAHFPLFPLLIRLFGGIIGFPYAMLGVTLTSSILATYFFRKFIKDYVPQKEVLWIILIFSIFPARWLIVRSVGSPEPLFIAEIIASVYYFKHKKYLKAGIWGSLAQLTKSPGILLFIAYFLYFTFPKFKKAATTSLSKCFNRSDLNNYFSIFLIPLSFLGLSILYKLQLNDFLAYFHSGDNIHLFFPPFQIFNFSQAWVGTFWLEEVIFVYLLGALGFMKLTKNKEYELAWFVGIFFASVLFVSHRDLIRYTLPIVPFLFAAFSKEVVSKEFKIAIFILLLPIYLFSLAYISQNVMPVSDWAPLL</sequence>
<evidence type="ECO:0000256" key="1">
    <source>
        <dbReference type="SAM" id="Phobius"/>
    </source>
</evidence>
<feature type="transmembrane region" description="Helical" evidence="1">
    <location>
        <begin position="277"/>
        <end position="297"/>
    </location>
</feature>
<keyword evidence="1" id="KW-1133">Transmembrane helix</keyword>
<reference evidence="2 3" key="1">
    <citation type="journal article" date="2016" name="Nat. Commun.">
        <title>Thousands of microbial genomes shed light on interconnected biogeochemical processes in an aquifer system.</title>
        <authorList>
            <person name="Anantharaman K."/>
            <person name="Brown C.T."/>
            <person name="Hug L.A."/>
            <person name="Sharon I."/>
            <person name="Castelle C.J."/>
            <person name="Probst A.J."/>
            <person name="Thomas B.C."/>
            <person name="Singh A."/>
            <person name="Wilkins M.J."/>
            <person name="Karaoz U."/>
            <person name="Brodie E.L."/>
            <person name="Williams K.H."/>
            <person name="Hubbard S.S."/>
            <person name="Banfield J.F."/>
        </authorList>
    </citation>
    <scope>NUCLEOTIDE SEQUENCE [LARGE SCALE GENOMIC DNA]</scope>
</reference>
<dbReference type="Proteomes" id="UP000176404">
    <property type="component" value="Unassembled WGS sequence"/>
</dbReference>
<keyword evidence="1" id="KW-0472">Membrane</keyword>
<feature type="transmembrane region" description="Helical" evidence="1">
    <location>
        <begin position="309"/>
        <end position="325"/>
    </location>
</feature>
<feature type="transmembrane region" description="Helical" evidence="1">
    <location>
        <begin position="131"/>
        <end position="148"/>
    </location>
</feature>
<evidence type="ECO:0000313" key="3">
    <source>
        <dbReference type="Proteomes" id="UP000176404"/>
    </source>
</evidence>